<sequence>MIKVLNIIDALDCDIKLVDKYKLLRARPVWASFYALICPHSIKSGLVSFCIIFHNMYIMHYFIYLYIIRQFFEFSVIHL</sequence>
<evidence type="ECO:0000256" key="1">
    <source>
        <dbReference type="SAM" id="Phobius"/>
    </source>
</evidence>
<keyword evidence="1" id="KW-0472">Membrane</keyword>
<organism evidence="2">
    <name type="scientific">Siphoviridae sp. ctmqu18</name>
    <dbReference type="NCBI Taxonomy" id="2825655"/>
    <lineage>
        <taxon>Viruses</taxon>
        <taxon>Duplodnaviria</taxon>
        <taxon>Heunggongvirae</taxon>
        <taxon>Uroviricota</taxon>
        <taxon>Caudoviricetes</taxon>
    </lineage>
</organism>
<keyword evidence="1" id="KW-0812">Transmembrane</keyword>
<name>A0A8S5V670_9CAUD</name>
<evidence type="ECO:0000313" key="2">
    <source>
        <dbReference type="EMBL" id="DAG02241.1"/>
    </source>
</evidence>
<keyword evidence="1" id="KW-1133">Transmembrane helix</keyword>
<reference evidence="2" key="1">
    <citation type="journal article" date="2021" name="Proc. Natl. Acad. Sci. U.S.A.">
        <title>A Catalog of Tens of Thousands of Viruses from Human Metagenomes Reveals Hidden Associations with Chronic Diseases.</title>
        <authorList>
            <person name="Tisza M.J."/>
            <person name="Buck C.B."/>
        </authorList>
    </citation>
    <scope>NUCLEOTIDE SEQUENCE</scope>
    <source>
        <strain evidence="2">Ctmqu18</strain>
    </source>
</reference>
<feature type="transmembrane region" description="Helical" evidence="1">
    <location>
        <begin position="46"/>
        <end position="67"/>
    </location>
</feature>
<accession>A0A8S5V670</accession>
<proteinExistence type="predicted"/>
<protein>
    <submittedName>
        <fullName evidence="2">Uncharacterized protein</fullName>
    </submittedName>
</protein>
<dbReference type="EMBL" id="BK016207">
    <property type="protein sequence ID" value="DAG02241.1"/>
    <property type="molecule type" value="Genomic_DNA"/>
</dbReference>